<sequence>MTRRINRTLAVAVCLIVVLAKGYSAMAQQPSAEQQKVVDVMDTFFAAAHDDDLTKFHSVTAPGFYIYDNGARFNGDSIMNLIKGLHAMGKHYEWSVTEPDVHIMNGNVAWIAYVNKGTITSASTTMNQQWLESAFFEKIAGRWRIMFIHSTRVPAPPPAASK</sequence>
<dbReference type="AlphaFoldDB" id="A0A841K2B9"/>
<gene>
    <name evidence="3" type="ORF">HNQ77_002744</name>
</gene>
<evidence type="ECO:0000259" key="2">
    <source>
        <dbReference type="Pfam" id="PF08332"/>
    </source>
</evidence>
<dbReference type="Gene3D" id="3.10.450.50">
    <property type="match status" value="1"/>
</dbReference>
<feature type="signal peptide" evidence="1">
    <location>
        <begin position="1"/>
        <end position="27"/>
    </location>
</feature>
<dbReference type="SUPFAM" id="SSF54427">
    <property type="entry name" value="NTF2-like"/>
    <property type="match status" value="1"/>
</dbReference>
<name>A0A841K2B9_9BACT</name>
<evidence type="ECO:0000256" key="1">
    <source>
        <dbReference type="SAM" id="SignalP"/>
    </source>
</evidence>
<dbReference type="Proteomes" id="UP000538666">
    <property type="component" value="Unassembled WGS sequence"/>
</dbReference>
<dbReference type="Pfam" id="PF08332">
    <property type="entry name" value="CaMKII_AD"/>
    <property type="match status" value="1"/>
</dbReference>
<reference evidence="3 4" key="1">
    <citation type="submission" date="2020-08" db="EMBL/GenBank/DDBJ databases">
        <title>Genomic Encyclopedia of Type Strains, Phase IV (KMG-IV): sequencing the most valuable type-strain genomes for metagenomic binning, comparative biology and taxonomic classification.</title>
        <authorList>
            <person name="Goeker M."/>
        </authorList>
    </citation>
    <scope>NUCLEOTIDE SEQUENCE [LARGE SCALE GENOMIC DNA]</scope>
    <source>
        <strain evidence="3 4">DSM 103733</strain>
    </source>
</reference>
<evidence type="ECO:0000313" key="3">
    <source>
        <dbReference type="EMBL" id="MBB6144788.1"/>
    </source>
</evidence>
<proteinExistence type="predicted"/>
<keyword evidence="4" id="KW-1185">Reference proteome</keyword>
<feature type="chain" id="PRO_5032473429" description="Calcium/calmodulin-dependent protein kinase II association-domain domain-containing protein" evidence="1">
    <location>
        <begin position="28"/>
        <end position="162"/>
    </location>
</feature>
<comment type="caution">
    <text evidence="3">The sequence shown here is derived from an EMBL/GenBank/DDBJ whole genome shotgun (WGS) entry which is preliminary data.</text>
</comment>
<accession>A0A841K2B9</accession>
<dbReference type="InterPro" id="IPR013543">
    <property type="entry name" value="Ca/CaM-dep_prot_kinase-assoc"/>
</dbReference>
<dbReference type="EMBL" id="JACHEK010000005">
    <property type="protein sequence ID" value="MBB6144788.1"/>
    <property type="molecule type" value="Genomic_DNA"/>
</dbReference>
<organism evidence="3 4">
    <name type="scientific">Silvibacterium bohemicum</name>
    <dbReference type="NCBI Taxonomy" id="1577686"/>
    <lineage>
        <taxon>Bacteria</taxon>
        <taxon>Pseudomonadati</taxon>
        <taxon>Acidobacteriota</taxon>
        <taxon>Terriglobia</taxon>
        <taxon>Terriglobales</taxon>
        <taxon>Acidobacteriaceae</taxon>
        <taxon>Silvibacterium</taxon>
    </lineage>
</organism>
<dbReference type="InterPro" id="IPR032710">
    <property type="entry name" value="NTF2-like_dom_sf"/>
</dbReference>
<evidence type="ECO:0000313" key="4">
    <source>
        <dbReference type="Proteomes" id="UP000538666"/>
    </source>
</evidence>
<feature type="domain" description="Calcium/calmodulin-dependent protein kinase II association-domain" evidence="2">
    <location>
        <begin position="34"/>
        <end position="152"/>
    </location>
</feature>
<protein>
    <recommendedName>
        <fullName evidence="2">Calcium/calmodulin-dependent protein kinase II association-domain domain-containing protein</fullName>
    </recommendedName>
</protein>
<keyword evidence="1" id="KW-0732">Signal</keyword>